<accession>A0A139AYL5</accession>
<organism evidence="2 3">
    <name type="scientific">Gonapodya prolifera (strain JEL478)</name>
    <name type="common">Monoblepharis prolifera</name>
    <dbReference type="NCBI Taxonomy" id="1344416"/>
    <lineage>
        <taxon>Eukaryota</taxon>
        <taxon>Fungi</taxon>
        <taxon>Fungi incertae sedis</taxon>
        <taxon>Chytridiomycota</taxon>
        <taxon>Chytridiomycota incertae sedis</taxon>
        <taxon>Monoblepharidomycetes</taxon>
        <taxon>Monoblepharidales</taxon>
        <taxon>Gonapodyaceae</taxon>
        <taxon>Gonapodya</taxon>
    </lineage>
</organism>
<dbReference type="AlphaFoldDB" id="A0A139AYL5"/>
<dbReference type="Proteomes" id="UP000070544">
    <property type="component" value="Unassembled WGS sequence"/>
</dbReference>
<feature type="compositionally biased region" description="Polar residues" evidence="1">
    <location>
        <begin position="1"/>
        <end position="25"/>
    </location>
</feature>
<sequence>MNCSSSCRTDARTTSTQTVLQLRPTTESEEPISRLAPRNAEPGRLKHTSGISSSMPTLLSAPIKVRGRSSIRSSDAPKPSLLTKSKFGQDLGMLLSKYIVQIERDIEIQLVGLSEQENQGVLHGFLELKRLIRSYASTNEEPAHSVRARLQEWLAGKRPRSQKGSSSPLPLRCASTFQIRANMFWFSPSHFRLSKFGSLPLLT</sequence>
<evidence type="ECO:0000313" key="2">
    <source>
        <dbReference type="EMBL" id="KXS21653.1"/>
    </source>
</evidence>
<keyword evidence="3" id="KW-1185">Reference proteome</keyword>
<evidence type="ECO:0000256" key="1">
    <source>
        <dbReference type="SAM" id="MobiDB-lite"/>
    </source>
</evidence>
<name>A0A139AYL5_GONPJ</name>
<feature type="region of interest" description="Disordered" evidence="1">
    <location>
        <begin position="1"/>
        <end position="58"/>
    </location>
</feature>
<dbReference type="EMBL" id="KQ965732">
    <property type="protein sequence ID" value="KXS21653.1"/>
    <property type="molecule type" value="Genomic_DNA"/>
</dbReference>
<evidence type="ECO:0000313" key="3">
    <source>
        <dbReference type="Proteomes" id="UP000070544"/>
    </source>
</evidence>
<protein>
    <submittedName>
        <fullName evidence="2">Uncharacterized protein</fullName>
    </submittedName>
</protein>
<gene>
    <name evidence="2" type="ORF">M427DRAFT_275778</name>
</gene>
<proteinExistence type="predicted"/>
<reference evidence="2 3" key="1">
    <citation type="journal article" date="2015" name="Genome Biol. Evol.">
        <title>Phylogenomic analyses indicate that early fungi evolved digesting cell walls of algal ancestors of land plants.</title>
        <authorList>
            <person name="Chang Y."/>
            <person name="Wang S."/>
            <person name="Sekimoto S."/>
            <person name="Aerts A.L."/>
            <person name="Choi C."/>
            <person name="Clum A."/>
            <person name="LaButti K.M."/>
            <person name="Lindquist E.A."/>
            <person name="Yee Ngan C."/>
            <person name="Ohm R.A."/>
            <person name="Salamov A.A."/>
            <person name="Grigoriev I.V."/>
            <person name="Spatafora J.W."/>
            <person name="Berbee M.L."/>
        </authorList>
    </citation>
    <scope>NUCLEOTIDE SEQUENCE [LARGE SCALE GENOMIC DNA]</scope>
    <source>
        <strain evidence="2 3">JEL478</strain>
    </source>
</reference>